<evidence type="ECO:0000256" key="5">
    <source>
        <dbReference type="SAM" id="MobiDB-lite"/>
    </source>
</evidence>
<keyword evidence="2" id="KW-0413">Isomerase</keyword>
<dbReference type="InterPro" id="IPR032284">
    <property type="entry name" value="RecQ_Zn-bd"/>
</dbReference>
<feature type="compositionally biased region" description="Basic residues" evidence="5">
    <location>
        <begin position="649"/>
        <end position="659"/>
    </location>
</feature>
<sequence>MSSGSAGQGCGIVYCRTREGCETVAYQLTKLGVLAKPYHAGLKGGDRTEVQNEWMQGKVLVIVATISFGMGVDKANVRFVAHWNLAKSLAGYYQESGRAGRDGLPSLCRTYYSRRDKEQLNFLVRQEIDRRKAKRGSSKETDKAALSDFEAMVLFCEQEGCRHDIISKFFEDKTPKCAGACDYCRNPKAVRAQLERAAALSTKIDEGHSSEPRGPFGYLPDQYEGGKKGYGFERYDEGDEGSAEEENKKRKRDFSDLFKKQMNLRKGSDGLREDFVLPDADCPLREASSQKIPRLTVKTREHCLYRLRDALRGQQGTEDTFSLMSAVDIEHEVFKGSKSSNLYKAAILKKVSEISKSTGGTEEGGSSYSREAEARLKADGNSSSLYPEELQGFTSASQIYSMKRKRVGAGQRGSSNCFLSAKDLLNPSTSDAVSSEVTENGGFFRDSSEGPGDKRIRVKETNAETTSALTSSIRVRASAVSAHLNSPTKGGRAMSRKQQKLVEAAKSSRNISQYFVKTKPVEEESCEEAELPIEAAGFLSETLCEIHEENIRQELHSLAAVDVTASNPVVLETEDLVLIEPKTEVIVLSDDEEADKERTLTLVEDTPHEDKTTLTAPDRPEEEAAANPPLVQENTDEVEAEQELPPAAKRSRTLGANKRRVTFNPDVQARSLPLLGEPVSLKEAANIVVHYLDPYYSQGKFATKRVKVVKKAKLKGKLKFSSRSFSTASSAVRARLTGSTLRDCTTLKPQRARSDGTCSHFPSLSVPVSSSS</sequence>
<evidence type="ECO:0000313" key="8">
    <source>
        <dbReference type="Proteomes" id="UP001311232"/>
    </source>
</evidence>
<feature type="region of interest" description="Disordered" evidence="5">
    <location>
        <begin position="429"/>
        <end position="454"/>
    </location>
</feature>
<proteinExistence type="inferred from homology"/>
<dbReference type="GO" id="GO:0005737">
    <property type="term" value="C:cytoplasm"/>
    <property type="evidence" value="ECO:0007669"/>
    <property type="project" value="TreeGrafter"/>
</dbReference>
<dbReference type="FunFam" id="3.40.50.300:FF:000614">
    <property type="entry name" value="ATP-dependent DNA helicase"/>
    <property type="match status" value="1"/>
</dbReference>
<reference evidence="7 8" key="1">
    <citation type="submission" date="2021-06" db="EMBL/GenBank/DDBJ databases">
        <authorList>
            <person name="Palmer J.M."/>
        </authorList>
    </citation>
    <scope>NUCLEOTIDE SEQUENCE [LARGE SCALE GENOMIC DNA]</scope>
    <source>
        <strain evidence="7 8">MEX-2019</strain>
        <tissue evidence="7">Muscle</tissue>
    </source>
</reference>
<evidence type="ECO:0000256" key="3">
    <source>
        <dbReference type="ARBA" id="ARBA00034617"/>
    </source>
</evidence>
<dbReference type="InterPro" id="IPR001650">
    <property type="entry name" value="Helicase_C-like"/>
</dbReference>
<accession>A0AAV9SK30</accession>
<dbReference type="Gene3D" id="6.10.250.3140">
    <property type="match status" value="1"/>
</dbReference>
<protein>
    <recommendedName>
        <fullName evidence="4">DNA 3'-5' helicase</fullName>
        <ecNumber evidence="4">5.6.2.4</ecNumber>
    </recommendedName>
</protein>
<dbReference type="GO" id="GO:0043138">
    <property type="term" value="F:3'-5' DNA helicase activity"/>
    <property type="evidence" value="ECO:0007669"/>
    <property type="project" value="UniProtKB-EC"/>
</dbReference>
<dbReference type="PANTHER" id="PTHR13710">
    <property type="entry name" value="DNA HELICASE RECQ FAMILY MEMBER"/>
    <property type="match status" value="1"/>
</dbReference>
<feature type="domain" description="Helicase C-terminal" evidence="6">
    <location>
        <begin position="1"/>
        <end position="147"/>
    </location>
</feature>
<keyword evidence="8" id="KW-1185">Reference proteome</keyword>
<dbReference type="SUPFAM" id="SSF52540">
    <property type="entry name" value="P-loop containing nucleoside triphosphate hydrolases"/>
    <property type="match status" value="1"/>
</dbReference>
<evidence type="ECO:0000256" key="1">
    <source>
        <dbReference type="ARBA" id="ARBA00005446"/>
    </source>
</evidence>
<feature type="compositionally biased region" description="Basic and acidic residues" evidence="5">
    <location>
        <begin position="595"/>
        <end position="612"/>
    </location>
</feature>
<feature type="compositionally biased region" description="Polar residues" evidence="5">
    <location>
        <begin position="429"/>
        <end position="438"/>
    </location>
</feature>
<feature type="region of interest" description="Disordered" evidence="5">
    <location>
        <begin position="590"/>
        <end position="659"/>
    </location>
</feature>
<feature type="compositionally biased region" description="Basic and acidic residues" evidence="5">
    <location>
        <begin position="224"/>
        <end position="235"/>
    </location>
</feature>
<dbReference type="GO" id="GO:0005694">
    <property type="term" value="C:chromosome"/>
    <property type="evidence" value="ECO:0007669"/>
    <property type="project" value="TreeGrafter"/>
</dbReference>
<dbReference type="EC" id="5.6.2.4" evidence="4"/>
<comment type="similarity">
    <text evidence="1">Belongs to the helicase family. RecQ subfamily.</text>
</comment>
<dbReference type="Gene3D" id="6.10.250.2460">
    <property type="match status" value="1"/>
</dbReference>
<evidence type="ECO:0000313" key="7">
    <source>
        <dbReference type="EMBL" id="KAK5621694.1"/>
    </source>
</evidence>
<comment type="catalytic activity">
    <reaction evidence="3">
        <text>Couples ATP hydrolysis with the unwinding of duplex DNA by translocating in the 3'-5' direction.</text>
        <dbReference type="EC" id="5.6.2.4"/>
    </reaction>
</comment>
<dbReference type="GO" id="GO:0000724">
    <property type="term" value="P:double-strand break repair via homologous recombination"/>
    <property type="evidence" value="ECO:0007669"/>
    <property type="project" value="TreeGrafter"/>
</dbReference>
<dbReference type="Pfam" id="PF16124">
    <property type="entry name" value="RecQ_Zn_bind"/>
    <property type="match status" value="1"/>
</dbReference>
<dbReference type="PROSITE" id="PS51194">
    <property type="entry name" value="HELICASE_CTER"/>
    <property type="match status" value="1"/>
</dbReference>
<dbReference type="Pfam" id="PF00271">
    <property type="entry name" value="Helicase_C"/>
    <property type="match status" value="1"/>
</dbReference>
<dbReference type="SMART" id="SM00490">
    <property type="entry name" value="HELICc"/>
    <property type="match status" value="1"/>
</dbReference>
<dbReference type="EMBL" id="JAHHUM010000295">
    <property type="protein sequence ID" value="KAK5621694.1"/>
    <property type="molecule type" value="Genomic_DNA"/>
</dbReference>
<evidence type="ECO:0000259" key="6">
    <source>
        <dbReference type="PROSITE" id="PS51194"/>
    </source>
</evidence>
<name>A0AAV9SK30_9TELE</name>
<dbReference type="Gene3D" id="3.40.50.300">
    <property type="entry name" value="P-loop containing nucleotide triphosphate hydrolases"/>
    <property type="match status" value="1"/>
</dbReference>
<dbReference type="Proteomes" id="UP001311232">
    <property type="component" value="Unassembled WGS sequence"/>
</dbReference>
<dbReference type="Pfam" id="PF06959">
    <property type="entry name" value="RecQ5"/>
    <property type="match status" value="1"/>
</dbReference>
<dbReference type="GO" id="GO:0009378">
    <property type="term" value="F:four-way junction helicase activity"/>
    <property type="evidence" value="ECO:0007669"/>
    <property type="project" value="TreeGrafter"/>
</dbReference>
<dbReference type="PANTHER" id="PTHR13710:SF152">
    <property type="entry name" value="ATP-DEPENDENT DNA HELICASE Q5"/>
    <property type="match status" value="1"/>
</dbReference>
<gene>
    <name evidence="7" type="ORF">CRENBAI_020119</name>
</gene>
<dbReference type="InterPro" id="IPR010716">
    <property type="entry name" value="RECQ5"/>
</dbReference>
<evidence type="ECO:0000256" key="2">
    <source>
        <dbReference type="ARBA" id="ARBA00023235"/>
    </source>
</evidence>
<dbReference type="InterPro" id="IPR027417">
    <property type="entry name" value="P-loop_NTPase"/>
</dbReference>
<dbReference type="GO" id="GO:0005634">
    <property type="term" value="C:nucleus"/>
    <property type="evidence" value="ECO:0007669"/>
    <property type="project" value="TreeGrafter"/>
</dbReference>
<dbReference type="AlphaFoldDB" id="A0AAV9SK30"/>
<dbReference type="CDD" id="cd18794">
    <property type="entry name" value="SF2_C_RecQ"/>
    <property type="match status" value="1"/>
</dbReference>
<feature type="region of interest" description="Disordered" evidence="5">
    <location>
        <begin position="202"/>
        <end position="250"/>
    </location>
</feature>
<comment type="caution">
    <text evidence="7">The sequence shown here is derived from an EMBL/GenBank/DDBJ whole genome shotgun (WGS) entry which is preliminary data.</text>
</comment>
<organism evidence="7 8">
    <name type="scientific">Crenichthys baileyi</name>
    <name type="common">White River springfish</name>
    <dbReference type="NCBI Taxonomy" id="28760"/>
    <lineage>
        <taxon>Eukaryota</taxon>
        <taxon>Metazoa</taxon>
        <taxon>Chordata</taxon>
        <taxon>Craniata</taxon>
        <taxon>Vertebrata</taxon>
        <taxon>Euteleostomi</taxon>
        <taxon>Actinopterygii</taxon>
        <taxon>Neopterygii</taxon>
        <taxon>Teleostei</taxon>
        <taxon>Neoteleostei</taxon>
        <taxon>Acanthomorphata</taxon>
        <taxon>Ovalentaria</taxon>
        <taxon>Atherinomorphae</taxon>
        <taxon>Cyprinodontiformes</taxon>
        <taxon>Goodeidae</taxon>
        <taxon>Crenichthys</taxon>
    </lineage>
</organism>
<evidence type="ECO:0000256" key="4">
    <source>
        <dbReference type="ARBA" id="ARBA00034808"/>
    </source>
</evidence>